<keyword evidence="3" id="KW-1185">Reference proteome</keyword>
<dbReference type="GO" id="GO:0006937">
    <property type="term" value="P:regulation of muscle contraction"/>
    <property type="evidence" value="ECO:0007669"/>
    <property type="project" value="InterPro"/>
</dbReference>
<organism evidence="3 4">
    <name type="scientific">Ditylenchus dipsaci</name>
    <dbReference type="NCBI Taxonomy" id="166011"/>
    <lineage>
        <taxon>Eukaryota</taxon>
        <taxon>Metazoa</taxon>
        <taxon>Ecdysozoa</taxon>
        <taxon>Nematoda</taxon>
        <taxon>Chromadorea</taxon>
        <taxon>Rhabditida</taxon>
        <taxon>Tylenchina</taxon>
        <taxon>Tylenchomorpha</taxon>
        <taxon>Sphaerularioidea</taxon>
        <taxon>Anguinidae</taxon>
        <taxon>Anguininae</taxon>
        <taxon>Ditylenchus</taxon>
    </lineage>
</organism>
<dbReference type="InterPro" id="IPR038077">
    <property type="entry name" value="Troponin_sf"/>
</dbReference>
<evidence type="ECO:0000256" key="2">
    <source>
        <dbReference type="SAM" id="MobiDB-lite"/>
    </source>
</evidence>
<dbReference type="AlphaFoldDB" id="A0A915DG78"/>
<feature type="compositionally biased region" description="Acidic residues" evidence="2">
    <location>
        <begin position="1"/>
        <end position="25"/>
    </location>
</feature>
<dbReference type="GO" id="GO:0045214">
    <property type="term" value="P:sarcomere organization"/>
    <property type="evidence" value="ECO:0007669"/>
    <property type="project" value="TreeGrafter"/>
</dbReference>
<evidence type="ECO:0000256" key="1">
    <source>
        <dbReference type="SAM" id="Coils"/>
    </source>
</evidence>
<dbReference type="GO" id="GO:0005523">
    <property type="term" value="F:tropomyosin binding"/>
    <property type="evidence" value="ECO:0007669"/>
    <property type="project" value="TreeGrafter"/>
</dbReference>
<reference evidence="4" key="1">
    <citation type="submission" date="2022-11" db="UniProtKB">
        <authorList>
            <consortium name="WormBaseParasite"/>
        </authorList>
    </citation>
    <scope>IDENTIFICATION</scope>
</reference>
<sequence>MSDEEEQYTDEEVEEEEEETIEEPTSESADQTDVPVAAVVQAEPQEETKLRRIPPPQPKEVDGDSMTEAEAAMLAAKRRHEEEEAVKMLDYEERRRIEKEQAEEELRVLKERQNARKAEREQEEREFAARRKEDEERRRQEEEERKAHSEHEKLRREEEKRKRQQVMAGAFVGQTGAETPGGRNFTVGKGQGGQKLSNLGGEGSSKKQKSAEEVAEAKRNYMSIVSRQVDISHLLPNDLKNKIKQLHNKIVKLEAEKYDLEKRKDRQEYDLKELNERQKQAARNKALAKGLDPVEASNTAHPPKITVASKFDRQTDRRSYVDRRIQFENPVIKPAPAIAHGSCRPPSEWGRKDLEELESLRKTWSPKVCGAVIPLQLPSEGGEASKDEVAVPPAPTKKKARA</sequence>
<feature type="coiled-coil region" evidence="1">
    <location>
        <begin position="236"/>
        <end position="284"/>
    </location>
</feature>
<dbReference type="PANTHER" id="PTHR11521">
    <property type="entry name" value="TROPONIN T"/>
    <property type="match status" value="1"/>
</dbReference>
<feature type="compositionally biased region" description="Low complexity" evidence="2">
    <location>
        <begin position="34"/>
        <end position="43"/>
    </location>
</feature>
<feature type="compositionally biased region" description="Basic and acidic residues" evidence="2">
    <location>
        <begin position="110"/>
        <end position="161"/>
    </location>
</feature>
<dbReference type="Proteomes" id="UP000887574">
    <property type="component" value="Unplaced"/>
</dbReference>
<feature type="region of interest" description="Disordered" evidence="2">
    <location>
        <begin position="110"/>
        <end position="214"/>
    </location>
</feature>
<dbReference type="SUPFAM" id="SSF90250">
    <property type="entry name" value="Troponin coil-coiled subunits"/>
    <property type="match status" value="1"/>
</dbReference>
<evidence type="ECO:0000313" key="4">
    <source>
        <dbReference type="WBParaSite" id="jg19570"/>
    </source>
</evidence>
<dbReference type="Gene3D" id="1.20.5.350">
    <property type="match status" value="1"/>
</dbReference>
<keyword evidence="1" id="KW-0175">Coiled coil</keyword>
<feature type="region of interest" description="Disordered" evidence="2">
    <location>
        <begin position="1"/>
        <end position="83"/>
    </location>
</feature>
<dbReference type="GO" id="GO:0006936">
    <property type="term" value="P:muscle contraction"/>
    <property type="evidence" value="ECO:0007669"/>
    <property type="project" value="TreeGrafter"/>
</dbReference>
<evidence type="ECO:0000313" key="3">
    <source>
        <dbReference type="Proteomes" id="UP000887574"/>
    </source>
</evidence>
<proteinExistence type="predicted"/>
<dbReference type="GO" id="GO:0005861">
    <property type="term" value="C:troponin complex"/>
    <property type="evidence" value="ECO:0007669"/>
    <property type="project" value="InterPro"/>
</dbReference>
<name>A0A915DG78_9BILA</name>
<protein>
    <submittedName>
        <fullName evidence="4">Troponin T</fullName>
    </submittedName>
</protein>
<dbReference type="InterPro" id="IPR027707">
    <property type="entry name" value="TNNT"/>
</dbReference>
<dbReference type="WBParaSite" id="jg19570">
    <property type="protein sequence ID" value="jg19570"/>
    <property type="gene ID" value="jg19570"/>
</dbReference>
<dbReference type="PANTHER" id="PTHR11521:SF7">
    <property type="entry name" value="TROPONIN T"/>
    <property type="match status" value="1"/>
</dbReference>
<feature type="region of interest" description="Disordered" evidence="2">
    <location>
        <begin position="377"/>
        <end position="402"/>
    </location>
</feature>
<accession>A0A915DG78</accession>